<protein>
    <recommendedName>
        <fullName evidence="3">Protein kinase domain-containing protein</fullName>
    </recommendedName>
</protein>
<evidence type="ECO:0000313" key="2">
    <source>
        <dbReference type="Proteomes" id="UP000023152"/>
    </source>
</evidence>
<keyword evidence="2" id="KW-1185">Reference proteome</keyword>
<reference evidence="1 2" key="1">
    <citation type="journal article" date="2013" name="Curr. Biol.">
        <title>The Genome of the Foraminiferan Reticulomyxa filosa.</title>
        <authorList>
            <person name="Glockner G."/>
            <person name="Hulsmann N."/>
            <person name="Schleicher M."/>
            <person name="Noegel A.A."/>
            <person name="Eichinger L."/>
            <person name="Gallinger C."/>
            <person name="Pawlowski J."/>
            <person name="Sierra R."/>
            <person name="Euteneuer U."/>
            <person name="Pillet L."/>
            <person name="Moustafa A."/>
            <person name="Platzer M."/>
            <person name="Groth M."/>
            <person name="Szafranski K."/>
            <person name="Schliwa M."/>
        </authorList>
    </citation>
    <scope>NUCLEOTIDE SEQUENCE [LARGE SCALE GENOMIC DNA]</scope>
</reference>
<dbReference type="Gene3D" id="1.10.510.10">
    <property type="entry name" value="Transferase(Phosphotransferase) domain 1"/>
    <property type="match status" value="1"/>
</dbReference>
<proteinExistence type="predicted"/>
<sequence length="234" mass="27510">SDYAQKMKKLKEEEEVIAIVRQMISIVATLHRHHIAHLHIHPHSFVVFDGGTVTLRCLDQCRHVSDQQYYSWNDICNHQHHYHHHRHHEDDAFATCFQHYWWCLPPDLLSYHSHSFHSFQCKGLQLKACDIYHLGVLTFVIGISPRAREFVLQMMDPSYETRYWNFHDIEYCSWLLPAAVTVTPAVVMDRQQLKKYTQSLAQLNETLSSQEQTRTLQLQSLRGDSKPYNTNGSP</sequence>
<accession>X6NMV7</accession>
<organism evidence="1 2">
    <name type="scientific">Reticulomyxa filosa</name>
    <dbReference type="NCBI Taxonomy" id="46433"/>
    <lineage>
        <taxon>Eukaryota</taxon>
        <taxon>Sar</taxon>
        <taxon>Rhizaria</taxon>
        <taxon>Retaria</taxon>
        <taxon>Foraminifera</taxon>
        <taxon>Monothalamids</taxon>
        <taxon>Reticulomyxidae</taxon>
        <taxon>Reticulomyxa</taxon>
    </lineage>
</organism>
<dbReference type="AlphaFoldDB" id="X6NMV7"/>
<dbReference type="InterPro" id="IPR011009">
    <property type="entry name" value="Kinase-like_dom_sf"/>
</dbReference>
<evidence type="ECO:0000313" key="1">
    <source>
        <dbReference type="EMBL" id="ETO27268.1"/>
    </source>
</evidence>
<dbReference type="SUPFAM" id="SSF56112">
    <property type="entry name" value="Protein kinase-like (PK-like)"/>
    <property type="match status" value="1"/>
</dbReference>
<dbReference type="EMBL" id="ASPP01007362">
    <property type="protein sequence ID" value="ETO27268.1"/>
    <property type="molecule type" value="Genomic_DNA"/>
</dbReference>
<evidence type="ECO:0008006" key="3">
    <source>
        <dbReference type="Google" id="ProtNLM"/>
    </source>
</evidence>
<name>X6NMV7_RETFI</name>
<dbReference type="Proteomes" id="UP000023152">
    <property type="component" value="Unassembled WGS sequence"/>
</dbReference>
<gene>
    <name evidence="1" type="ORF">RFI_09864</name>
</gene>
<comment type="caution">
    <text evidence="1">The sequence shown here is derived from an EMBL/GenBank/DDBJ whole genome shotgun (WGS) entry which is preliminary data.</text>
</comment>
<feature type="non-terminal residue" evidence="1">
    <location>
        <position position="234"/>
    </location>
</feature>
<feature type="non-terminal residue" evidence="1">
    <location>
        <position position="1"/>
    </location>
</feature>